<dbReference type="NCBIfam" id="TIGR00765">
    <property type="entry name" value="yihY_not_rbn"/>
    <property type="match status" value="1"/>
</dbReference>
<evidence type="ECO:0000256" key="4">
    <source>
        <dbReference type="ARBA" id="ARBA00022989"/>
    </source>
</evidence>
<dbReference type="SUPFAM" id="SSF46785">
    <property type="entry name" value="Winged helix' DNA-binding domain"/>
    <property type="match status" value="1"/>
</dbReference>
<feature type="transmembrane region" description="Helical" evidence="7">
    <location>
        <begin position="228"/>
        <end position="250"/>
    </location>
</feature>
<evidence type="ECO:0000313" key="8">
    <source>
        <dbReference type="EMBL" id="PWN57862.1"/>
    </source>
</evidence>
<comment type="subcellular location">
    <subcellularLocation>
        <location evidence="1">Cell membrane</location>
        <topology evidence="1">Multi-pass membrane protein</topology>
    </subcellularLocation>
</comment>
<keyword evidence="4 7" id="KW-1133">Transmembrane helix</keyword>
<keyword evidence="3 7" id="KW-0812">Transmembrane</keyword>
<reference evidence="8 9" key="1">
    <citation type="submission" date="2018-05" db="EMBL/GenBank/DDBJ databases">
        <title>Abyssibacter profundi OUC007T gen. nov., sp. nov, a marine bacterium isolated from seawater of the Mariana Trench.</title>
        <authorList>
            <person name="Zhou S."/>
        </authorList>
    </citation>
    <scope>NUCLEOTIDE SEQUENCE [LARGE SCALE GENOMIC DNA]</scope>
    <source>
        <strain evidence="8 9">OUC007</strain>
    </source>
</reference>
<feature type="region of interest" description="Disordered" evidence="6">
    <location>
        <begin position="394"/>
        <end position="414"/>
    </location>
</feature>
<evidence type="ECO:0000256" key="3">
    <source>
        <dbReference type="ARBA" id="ARBA00022692"/>
    </source>
</evidence>
<gene>
    <name evidence="8" type="ORF">DEH80_01630</name>
</gene>
<feature type="transmembrane region" description="Helical" evidence="7">
    <location>
        <begin position="262"/>
        <end position="293"/>
    </location>
</feature>
<comment type="caution">
    <text evidence="8">The sequence shown here is derived from an EMBL/GenBank/DDBJ whole genome shotgun (WGS) entry which is preliminary data.</text>
</comment>
<dbReference type="Proteomes" id="UP000251800">
    <property type="component" value="Unassembled WGS sequence"/>
</dbReference>
<dbReference type="PANTHER" id="PTHR30213">
    <property type="entry name" value="INNER MEMBRANE PROTEIN YHJD"/>
    <property type="match status" value="1"/>
</dbReference>
<keyword evidence="2" id="KW-1003">Cell membrane</keyword>
<feature type="transmembrane region" description="Helical" evidence="7">
    <location>
        <begin position="155"/>
        <end position="177"/>
    </location>
</feature>
<evidence type="ECO:0000313" key="9">
    <source>
        <dbReference type="Proteomes" id="UP000251800"/>
    </source>
</evidence>
<feature type="transmembrane region" description="Helical" evidence="7">
    <location>
        <begin position="113"/>
        <end position="135"/>
    </location>
</feature>
<name>A0A363UQW2_9GAMM</name>
<dbReference type="RefSeq" id="WP_109718720.1">
    <property type="nucleotide sequence ID" value="NZ_QEQK01000001.1"/>
</dbReference>
<keyword evidence="9" id="KW-1185">Reference proteome</keyword>
<protein>
    <submittedName>
        <fullName evidence="8">Ribonuclease BN</fullName>
    </submittedName>
</protein>
<dbReference type="InterPro" id="IPR036390">
    <property type="entry name" value="WH_DNA-bd_sf"/>
</dbReference>
<dbReference type="Pfam" id="PF03631">
    <property type="entry name" value="Virul_fac_BrkB"/>
    <property type="match status" value="1"/>
</dbReference>
<dbReference type="Gene3D" id="1.10.10.10">
    <property type="entry name" value="Winged helix-like DNA-binding domain superfamily/Winged helix DNA-binding domain"/>
    <property type="match status" value="1"/>
</dbReference>
<proteinExistence type="predicted"/>
<dbReference type="EMBL" id="QEQK01000001">
    <property type="protein sequence ID" value="PWN57862.1"/>
    <property type="molecule type" value="Genomic_DNA"/>
</dbReference>
<dbReference type="AlphaFoldDB" id="A0A363UQW2"/>
<dbReference type="InterPro" id="IPR017039">
    <property type="entry name" value="Virul_fac_BrkB"/>
</dbReference>
<dbReference type="PANTHER" id="PTHR30213:SF0">
    <property type="entry name" value="UPF0761 MEMBRANE PROTEIN YIHY"/>
    <property type="match status" value="1"/>
</dbReference>
<evidence type="ECO:0000256" key="5">
    <source>
        <dbReference type="ARBA" id="ARBA00023136"/>
    </source>
</evidence>
<dbReference type="OrthoDB" id="8680520at2"/>
<feature type="transmembrane region" description="Helical" evidence="7">
    <location>
        <begin position="197"/>
        <end position="221"/>
    </location>
</feature>
<dbReference type="InterPro" id="IPR036388">
    <property type="entry name" value="WH-like_DNA-bd_sf"/>
</dbReference>
<evidence type="ECO:0000256" key="1">
    <source>
        <dbReference type="ARBA" id="ARBA00004651"/>
    </source>
</evidence>
<evidence type="ECO:0000256" key="2">
    <source>
        <dbReference type="ARBA" id="ARBA00022475"/>
    </source>
</evidence>
<feature type="transmembrane region" description="Helical" evidence="7">
    <location>
        <begin position="54"/>
        <end position="73"/>
    </location>
</feature>
<sequence length="444" mass="48861">MTDQLKQQVQALLWRSIDPQWPWWQRMGWRTAQLAAALLRELSRGELSMRAMSLVYTTLLSLVPLLALSFSVLKALGVHNSMEPVLLRLLAPLGDKSVELTETVIGFVENIRVGVLGFFGILLLFYTAVSMLQKVEKSFNRIWRIERTRPLARRFGDYLSVLIVGPVLVFSAVGVTASASSNTFLDHLTHLEPLGSLIAFAGRFVPYLLVIAAFTFLYAFIPNTRVKLGAAAGGALLSGLLWESASLAFAEFAASATTYNAVYSSFALLLFLLIWLYVGWLILLVGCQLAFLLQYPNYIRPNTTGSFVGNRTREHLALQLMTLIGQRFVDGAPAMPATELAGETGERPEAVFSVVDRLVAAGLLVEVEGSSMALMPARDLDSLLLSEIIDTVRSDRADEPDDPATPAMSTPVRREIRAYETAIRDALGTRTVRDLVGRPEPTTP</sequence>
<evidence type="ECO:0000256" key="6">
    <source>
        <dbReference type="SAM" id="MobiDB-lite"/>
    </source>
</evidence>
<organism evidence="8 9">
    <name type="scientific">Abyssibacter profundi</name>
    <dbReference type="NCBI Taxonomy" id="2182787"/>
    <lineage>
        <taxon>Bacteria</taxon>
        <taxon>Pseudomonadati</taxon>
        <taxon>Pseudomonadota</taxon>
        <taxon>Gammaproteobacteria</taxon>
        <taxon>Chromatiales</taxon>
        <taxon>Oceanococcaceae</taxon>
        <taxon>Abyssibacter</taxon>
    </lineage>
</organism>
<evidence type="ECO:0000256" key="7">
    <source>
        <dbReference type="SAM" id="Phobius"/>
    </source>
</evidence>
<accession>A0A363UQW2</accession>
<keyword evidence="5 7" id="KW-0472">Membrane</keyword>
<dbReference type="GO" id="GO:0005886">
    <property type="term" value="C:plasma membrane"/>
    <property type="evidence" value="ECO:0007669"/>
    <property type="project" value="UniProtKB-SubCell"/>
</dbReference>